<organism evidence="2 3">
    <name type="scientific">Cylicocyclus nassatus</name>
    <name type="common">Nematode worm</name>
    <dbReference type="NCBI Taxonomy" id="53992"/>
    <lineage>
        <taxon>Eukaryota</taxon>
        <taxon>Metazoa</taxon>
        <taxon>Ecdysozoa</taxon>
        <taxon>Nematoda</taxon>
        <taxon>Chromadorea</taxon>
        <taxon>Rhabditida</taxon>
        <taxon>Rhabditina</taxon>
        <taxon>Rhabditomorpha</taxon>
        <taxon>Strongyloidea</taxon>
        <taxon>Strongylidae</taxon>
        <taxon>Cylicocyclus</taxon>
    </lineage>
</organism>
<accession>A0AA36H899</accession>
<sequence length="187" mass="21326">MNDITVCSISLFYTALAAITSMRKTWLLFMKNVIILWRGGVWTLSPVIVPVGVGFIILLILYRDFPERCMSGKENLPKLTGIPLRSKQYQNKTRIFVNKELGDVQQKELLELLEIIQNNSGHVFEVVDGDSRGYSGSVSIKEFDLFTKARYLYRIEDDSRSVVDLLCIDCEGGKKLTCLTYATKQRM</sequence>
<reference evidence="2" key="1">
    <citation type="submission" date="2023-07" db="EMBL/GenBank/DDBJ databases">
        <authorList>
            <consortium name="CYATHOMIX"/>
        </authorList>
    </citation>
    <scope>NUCLEOTIDE SEQUENCE</scope>
    <source>
        <strain evidence="2">N/A</strain>
    </source>
</reference>
<keyword evidence="1" id="KW-1133">Transmembrane helix</keyword>
<proteinExistence type="predicted"/>
<protein>
    <submittedName>
        <fullName evidence="2">Uncharacterized protein</fullName>
    </submittedName>
</protein>
<evidence type="ECO:0000313" key="2">
    <source>
        <dbReference type="EMBL" id="CAJ0605950.1"/>
    </source>
</evidence>
<dbReference type="Proteomes" id="UP001176961">
    <property type="component" value="Unassembled WGS sequence"/>
</dbReference>
<keyword evidence="1" id="KW-0472">Membrane</keyword>
<feature type="transmembrane region" description="Helical" evidence="1">
    <location>
        <begin position="41"/>
        <end position="62"/>
    </location>
</feature>
<gene>
    <name evidence="2" type="ORF">CYNAS_LOCUS17933</name>
</gene>
<keyword evidence="3" id="KW-1185">Reference proteome</keyword>
<dbReference type="AlphaFoldDB" id="A0AA36H899"/>
<evidence type="ECO:0000256" key="1">
    <source>
        <dbReference type="SAM" id="Phobius"/>
    </source>
</evidence>
<keyword evidence="1" id="KW-0812">Transmembrane</keyword>
<comment type="caution">
    <text evidence="2">The sequence shown here is derived from an EMBL/GenBank/DDBJ whole genome shotgun (WGS) entry which is preliminary data.</text>
</comment>
<name>A0AA36H899_CYLNA</name>
<evidence type="ECO:0000313" key="3">
    <source>
        <dbReference type="Proteomes" id="UP001176961"/>
    </source>
</evidence>
<dbReference type="EMBL" id="CATQJL010000316">
    <property type="protein sequence ID" value="CAJ0605950.1"/>
    <property type="molecule type" value="Genomic_DNA"/>
</dbReference>